<reference evidence="2" key="3">
    <citation type="submission" date="2022-06" db="UniProtKB">
        <authorList>
            <consortium name="EnsemblMetazoa"/>
        </authorList>
    </citation>
    <scope>IDENTIFICATION</scope>
</reference>
<name>A0A834RL56_SARSC</name>
<dbReference type="AlphaFoldDB" id="A0A834RL56"/>
<keyword evidence="3" id="KW-1185">Reference proteome</keyword>
<evidence type="ECO:0000313" key="1">
    <source>
        <dbReference type="EMBL" id="KAF7496703.1"/>
    </source>
</evidence>
<reference evidence="1" key="2">
    <citation type="submission" date="2020-01" db="EMBL/GenBank/DDBJ databases">
        <authorList>
            <person name="Korhonen P.K.K."/>
            <person name="Guangxu M.G."/>
            <person name="Wang T.W."/>
            <person name="Stroehlein A.J.S."/>
            <person name="Young N.D."/>
            <person name="Ang C.-S.A."/>
            <person name="Fernando D.W.F."/>
            <person name="Lu H.L."/>
            <person name="Taylor S.T."/>
            <person name="Ehtesham M.E.M."/>
            <person name="Najaraj S.H.N."/>
            <person name="Harsha G.H.G."/>
            <person name="Madugundu A.M."/>
            <person name="Renuse S.R."/>
            <person name="Holt D.H."/>
            <person name="Pandey A.P."/>
            <person name="Papenfuss A.P."/>
            <person name="Gasser R.B.G."/>
            <person name="Fischer K.F."/>
        </authorList>
    </citation>
    <scope>NUCLEOTIDE SEQUENCE</scope>
    <source>
        <strain evidence="1">SSS_KF_BRIS2020</strain>
    </source>
</reference>
<gene>
    <name evidence="1" type="ORF">SSS_3804</name>
</gene>
<dbReference type="EMBL" id="WVUK01000002">
    <property type="protein sequence ID" value="KAF7496703.1"/>
    <property type="molecule type" value="Genomic_DNA"/>
</dbReference>
<evidence type="ECO:0000313" key="3">
    <source>
        <dbReference type="Proteomes" id="UP000070412"/>
    </source>
</evidence>
<dbReference type="EnsemblMetazoa" id="SSS_3804s_mrna">
    <property type="protein sequence ID" value="KAF7496703.1"/>
    <property type="gene ID" value="SSS_3804"/>
</dbReference>
<dbReference type="Proteomes" id="UP000070412">
    <property type="component" value="Unassembled WGS sequence"/>
</dbReference>
<evidence type="ECO:0000313" key="2">
    <source>
        <dbReference type="EnsemblMetazoa" id="KAF7496703.1"/>
    </source>
</evidence>
<sequence>MKNKSRLIQSLIEKVSIETILLNDYLTFRKEIAENENKFSRMEHSFTIPVNQGLNLQQQRKGIQNLFFSPYFFHQNSFLMACDQKFLIVIKYRGITTELKLWMMRWYWKHKRKLFVLRFIHQSCNSSTSDLMIILNAMIQILIAFISPDLIIVLNPGSDQTWNSIRQILIVDSPPNLIFASNPGLDPVILVHFRYRFLTFVDNLLTFHHLSDLQLLKGIYGMAGSAGHFEKTFILKTATGILVIELHHLGGGFPDPDGFHQLARIKIMCLDGELDGKSYRIWKSQTKSPCHRLSYRFAEPHLSRSNEKFHHHQYWSAEEENFYWNAPKYESNSMNEIQNIQ</sequence>
<dbReference type="OrthoDB" id="6486656at2759"/>
<proteinExistence type="predicted"/>
<reference evidence="3" key="1">
    <citation type="journal article" date="2020" name="PLoS Negl. Trop. Dis.">
        <title>High-quality nuclear genome for Sarcoptes scabiei-A critical resource for a neglected parasite.</title>
        <authorList>
            <person name="Korhonen P.K."/>
            <person name="Gasser R.B."/>
            <person name="Ma G."/>
            <person name="Wang T."/>
            <person name="Stroehlein A.J."/>
            <person name="Young N.D."/>
            <person name="Ang C.S."/>
            <person name="Fernando D.D."/>
            <person name="Lu H.C."/>
            <person name="Taylor S."/>
            <person name="Reynolds S.L."/>
            <person name="Mofiz E."/>
            <person name="Najaraj S.H."/>
            <person name="Gowda H."/>
            <person name="Madugundu A."/>
            <person name="Renuse S."/>
            <person name="Holt D."/>
            <person name="Pandey A."/>
            <person name="Papenfuss A.T."/>
            <person name="Fischer K."/>
        </authorList>
    </citation>
    <scope>NUCLEOTIDE SEQUENCE [LARGE SCALE GENOMIC DNA]</scope>
</reference>
<organism evidence="1">
    <name type="scientific">Sarcoptes scabiei</name>
    <name type="common">Itch mite</name>
    <name type="synonym">Acarus scabiei</name>
    <dbReference type="NCBI Taxonomy" id="52283"/>
    <lineage>
        <taxon>Eukaryota</taxon>
        <taxon>Metazoa</taxon>
        <taxon>Ecdysozoa</taxon>
        <taxon>Arthropoda</taxon>
        <taxon>Chelicerata</taxon>
        <taxon>Arachnida</taxon>
        <taxon>Acari</taxon>
        <taxon>Acariformes</taxon>
        <taxon>Sarcoptiformes</taxon>
        <taxon>Astigmata</taxon>
        <taxon>Psoroptidia</taxon>
        <taxon>Sarcoptoidea</taxon>
        <taxon>Sarcoptidae</taxon>
        <taxon>Sarcoptinae</taxon>
        <taxon>Sarcoptes</taxon>
    </lineage>
</organism>
<accession>A0A834RL56</accession>
<protein>
    <submittedName>
        <fullName evidence="1 2">Uncharacterized protein</fullName>
    </submittedName>
</protein>